<evidence type="ECO:0000259" key="1">
    <source>
        <dbReference type="Pfam" id="PF01408"/>
    </source>
</evidence>
<gene>
    <name evidence="2" type="ORF">UFOPK1762_01761</name>
</gene>
<reference evidence="2" key="1">
    <citation type="submission" date="2020-05" db="EMBL/GenBank/DDBJ databases">
        <authorList>
            <person name="Chiriac C."/>
            <person name="Salcher M."/>
            <person name="Ghai R."/>
            <person name="Kavagutti S V."/>
        </authorList>
    </citation>
    <scope>NUCLEOTIDE SEQUENCE</scope>
</reference>
<proteinExistence type="predicted"/>
<feature type="domain" description="Gfo/Idh/MocA-like oxidoreductase N-terminal" evidence="1">
    <location>
        <begin position="23"/>
        <end position="110"/>
    </location>
</feature>
<dbReference type="Pfam" id="PF01408">
    <property type="entry name" value="GFO_IDH_MocA"/>
    <property type="match status" value="1"/>
</dbReference>
<accession>A0A6J6GAI1</accession>
<dbReference type="InterPro" id="IPR036291">
    <property type="entry name" value="NAD(P)-bd_dom_sf"/>
</dbReference>
<protein>
    <submittedName>
        <fullName evidence="2">Unannotated protein</fullName>
    </submittedName>
</protein>
<dbReference type="PANTHER" id="PTHR43796">
    <property type="entry name" value="CARBOXYNORSPERMIDINE SYNTHASE"/>
    <property type="match status" value="1"/>
</dbReference>
<dbReference type="InterPro" id="IPR000683">
    <property type="entry name" value="Gfo/Idh/MocA-like_OxRdtase_N"/>
</dbReference>
<dbReference type="Gene3D" id="3.30.360.10">
    <property type="entry name" value="Dihydrodipicolinate Reductase, domain 2"/>
    <property type="match status" value="1"/>
</dbReference>
<dbReference type="GO" id="GO:0000166">
    <property type="term" value="F:nucleotide binding"/>
    <property type="evidence" value="ECO:0007669"/>
    <property type="project" value="InterPro"/>
</dbReference>
<dbReference type="PANTHER" id="PTHR43796:SF2">
    <property type="entry name" value="CARBOXYNORSPERMIDINE SYNTHASE"/>
    <property type="match status" value="1"/>
</dbReference>
<dbReference type="Gene3D" id="3.40.50.720">
    <property type="entry name" value="NAD(P)-binding Rossmann-like Domain"/>
    <property type="match status" value="1"/>
</dbReference>
<dbReference type="EMBL" id="CAEZTY010000101">
    <property type="protein sequence ID" value="CAB4598312.1"/>
    <property type="molecule type" value="Genomic_DNA"/>
</dbReference>
<dbReference type="AlphaFoldDB" id="A0A6J6GAI1"/>
<name>A0A6J6GAI1_9ZZZZ</name>
<dbReference type="SUPFAM" id="SSF51735">
    <property type="entry name" value="NAD(P)-binding Rossmann-fold domains"/>
    <property type="match status" value="1"/>
</dbReference>
<organism evidence="2">
    <name type="scientific">freshwater metagenome</name>
    <dbReference type="NCBI Taxonomy" id="449393"/>
    <lineage>
        <taxon>unclassified sequences</taxon>
        <taxon>metagenomes</taxon>
        <taxon>ecological metagenomes</taxon>
    </lineage>
</organism>
<evidence type="ECO:0000313" key="2">
    <source>
        <dbReference type="EMBL" id="CAB4598312.1"/>
    </source>
</evidence>
<sequence length="350" mass="37215">MWLHLDQAGGANCPDPVSTDMARIGILGVGAVGARLARQLVSTDDDDVVLRDERRNRVEMVAQSLGERASINRGALDDPLDVDVVVLSGPARTQTHLAERFVRQGIHVVSTSDDLTDVKALLALDSQARERQVHVVVGAGFAPGLTCVLAVHAAKKFELVDEVHIAKSGTGGPACARQHHRALGRGAIDWRDGEWDFRPGGSGRELCWFPDPIGPQDCYRAELPDALVLVPAFPGVRRVTSRVSATRRDRLTSRLPMLWPTDPEGGPGAVRVEVRGRSEGRGSVVVYGAMDRPAVAAGAVAAVASRFIVDGALNRVGAAGLAESVDSLAFLAELARRGVRAAVFEGESQA</sequence>